<reference evidence="2" key="1">
    <citation type="journal article" date="2019" name="Int. J. Syst. Evol. Microbiol.">
        <title>The Global Catalogue of Microorganisms (GCM) 10K type strain sequencing project: providing services to taxonomists for standard genome sequencing and annotation.</title>
        <authorList>
            <consortium name="The Broad Institute Genomics Platform"/>
            <consortium name="The Broad Institute Genome Sequencing Center for Infectious Disease"/>
            <person name="Wu L."/>
            <person name="Ma J."/>
        </authorList>
    </citation>
    <scope>NUCLEOTIDE SEQUENCE [LARGE SCALE GENOMIC DNA]</scope>
    <source>
        <strain evidence="2">CCUG 57263</strain>
    </source>
</reference>
<evidence type="ECO:0000313" key="2">
    <source>
        <dbReference type="Proteomes" id="UP001597120"/>
    </source>
</evidence>
<dbReference type="Pfam" id="PF14038">
    <property type="entry name" value="YqzE"/>
    <property type="match status" value="1"/>
</dbReference>
<dbReference type="Proteomes" id="UP001597120">
    <property type="component" value="Unassembled WGS sequence"/>
</dbReference>
<evidence type="ECO:0000313" key="1">
    <source>
        <dbReference type="EMBL" id="MFD0869926.1"/>
    </source>
</evidence>
<keyword evidence="2" id="KW-1185">Reference proteome</keyword>
<comment type="caution">
    <text evidence="1">The sequence shown here is derived from an EMBL/GenBank/DDBJ whole genome shotgun (WGS) entry which is preliminary data.</text>
</comment>
<organism evidence="1 2">
    <name type="scientific">Paenibacillus residui</name>
    <dbReference type="NCBI Taxonomy" id="629724"/>
    <lineage>
        <taxon>Bacteria</taxon>
        <taxon>Bacillati</taxon>
        <taxon>Bacillota</taxon>
        <taxon>Bacilli</taxon>
        <taxon>Bacillales</taxon>
        <taxon>Paenibacillaceae</taxon>
        <taxon>Paenibacillus</taxon>
    </lineage>
</organism>
<dbReference type="RefSeq" id="WP_225312751.1">
    <property type="nucleotide sequence ID" value="NZ_JBHTIU010000039.1"/>
</dbReference>
<gene>
    <name evidence="1" type="ORF">ACFQ03_12260</name>
</gene>
<proteinExistence type="predicted"/>
<dbReference type="InterPro" id="IPR025622">
    <property type="entry name" value="YqzE"/>
</dbReference>
<accession>A0ABW3D998</accession>
<name>A0ABW3D998_9BACL</name>
<protein>
    <submittedName>
        <fullName evidence="1">YqzE family protein</fullName>
    </submittedName>
</protein>
<dbReference type="EMBL" id="JBHTIU010000039">
    <property type="protein sequence ID" value="MFD0869926.1"/>
    <property type="molecule type" value="Genomic_DNA"/>
</dbReference>
<sequence>MLPSGRQADDPLEERRSAMVKSDELVKYITQQVVTYIDTPREIRRERKQQRKQAKSMEGWTVRWFGLIPVSLRMYYDQRKRKK</sequence>